<feature type="chain" id="PRO_5045438026" description="Peptidase S8/S53 domain-containing protein" evidence="6">
    <location>
        <begin position="23"/>
        <end position="401"/>
    </location>
</feature>
<accession>A0ABP4QDD9</accession>
<evidence type="ECO:0000259" key="7">
    <source>
        <dbReference type="Pfam" id="PF00082"/>
    </source>
</evidence>
<dbReference type="PANTHER" id="PTHR43806">
    <property type="entry name" value="PEPTIDASE S8"/>
    <property type="match status" value="1"/>
</dbReference>
<proteinExistence type="inferred from homology"/>
<comment type="caution">
    <text evidence="8">The sequence shown here is derived from an EMBL/GenBank/DDBJ whole genome shotgun (WGS) entry which is preliminary data.</text>
</comment>
<evidence type="ECO:0000256" key="6">
    <source>
        <dbReference type="SAM" id="SignalP"/>
    </source>
</evidence>
<evidence type="ECO:0000256" key="4">
    <source>
        <dbReference type="ARBA" id="ARBA00022825"/>
    </source>
</evidence>
<dbReference type="InterPro" id="IPR050131">
    <property type="entry name" value="Peptidase_S8_subtilisin-like"/>
</dbReference>
<name>A0ABP4QDD9_9ACTN</name>
<keyword evidence="3" id="KW-0378">Hydrolase</keyword>
<dbReference type="SUPFAM" id="SSF54897">
    <property type="entry name" value="Protease propeptides/inhibitors"/>
    <property type="match status" value="1"/>
</dbReference>
<dbReference type="SUPFAM" id="SSF52743">
    <property type="entry name" value="Subtilisin-like"/>
    <property type="match status" value="1"/>
</dbReference>
<evidence type="ECO:0000313" key="9">
    <source>
        <dbReference type="Proteomes" id="UP001501705"/>
    </source>
</evidence>
<dbReference type="RefSeq" id="WP_344241359.1">
    <property type="nucleotide sequence ID" value="NZ_BAAAPH010000039.1"/>
</dbReference>
<dbReference type="InterPro" id="IPR037045">
    <property type="entry name" value="S8pro/Inhibitor_I9_sf"/>
</dbReference>
<keyword evidence="6" id="KW-0732">Signal</keyword>
<dbReference type="Gene3D" id="3.40.50.200">
    <property type="entry name" value="Peptidase S8/S53 domain"/>
    <property type="match status" value="1"/>
</dbReference>
<dbReference type="Proteomes" id="UP001501705">
    <property type="component" value="Unassembled WGS sequence"/>
</dbReference>
<feature type="domain" description="Peptidase S8/S53" evidence="7">
    <location>
        <begin position="155"/>
        <end position="380"/>
    </location>
</feature>
<dbReference type="Gene3D" id="3.30.70.80">
    <property type="entry name" value="Peptidase S8 propeptide/proteinase inhibitor I9"/>
    <property type="match status" value="1"/>
</dbReference>
<evidence type="ECO:0000256" key="5">
    <source>
        <dbReference type="PROSITE-ProRule" id="PRU01240"/>
    </source>
</evidence>
<evidence type="ECO:0000256" key="2">
    <source>
        <dbReference type="ARBA" id="ARBA00022670"/>
    </source>
</evidence>
<dbReference type="EMBL" id="BAAAPH010000039">
    <property type="protein sequence ID" value="GAA1606672.1"/>
    <property type="molecule type" value="Genomic_DNA"/>
</dbReference>
<evidence type="ECO:0000256" key="3">
    <source>
        <dbReference type="ARBA" id="ARBA00022801"/>
    </source>
</evidence>
<reference evidence="9" key="1">
    <citation type="journal article" date="2019" name="Int. J. Syst. Evol. Microbiol.">
        <title>The Global Catalogue of Microorganisms (GCM) 10K type strain sequencing project: providing services to taxonomists for standard genome sequencing and annotation.</title>
        <authorList>
            <consortium name="The Broad Institute Genomics Platform"/>
            <consortium name="The Broad Institute Genome Sequencing Center for Infectious Disease"/>
            <person name="Wu L."/>
            <person name="Ma J."/>
        </authorList>
    </citation>
    <scope>NUCLEOTIDE SEQUENCE [LARGE SCALE GENOMIC DNA]</scope>
    <source>
        <strain evidence="9">JCM 15572</strain>
    </source>
</reference>
<keyword evidence="9" id="KW-1185">Reference proteome</keyword>
<comment type="similarity">
    <text evidence="1 5">Belongs to the peptidase S8 family.</text>
</comment>
<dbReference type="PANTHER" id="PTHR43806:SF11">
    <property type="entry name" value="CEREVISIN-RELATED"/>
    <property type="match status" value="1"/>
</dbReference>
<feature type="signal peptide" evidence="6">
    <location>
        <begin position="1"/>
        <end position="22"/>
    </location>
</feature>
<sequence>MRTVALVLAVASTVLSTTPAYAEPVGKIVNAGSADAVSGSYLVVLKDGAPPDVAAKYGAQVLERFSSALPAVLVAADEEQARQLAADPSVRFVEQNTKVHSASHDQLPRSAAAHSATAAGAGVAPAASAVPCGLDRLDQVSLPLDGVYRYPQSAGAGVNVYLVDSGIDYRHPDLAPRAKAGFDAFGGDGSDQNGDGTAMAGVIAGTKYGVAKKATLISVKVLDADGGGTLAGVIAGLDWITAHAKKPAVANFVIGYTLSDALDDAVRNSIASGVTYVLSAGASTHDVSTTSPARVAEAITVGSSDCADKVAAFSNYGAGLDLYAPGVDIPTDAPGGGITTQEGTNVSAAHASGAAALYLSNNPRRTPAAVSTALTTTALKNTLTGIPTPTTPNQLLHIPRR</sequence>
<dbReference type="PRINTS" id="PR00723">
    <property type="entry name" value="SUBTILISIN"/>
</dbReference>
<dbReference type="InterPro" id="IPR000209">
    <property type="entry name" value="Peptidase_S8/S53_dom"/>
</dbReference>
<dbReference type="PROSITE" id="PS00136">
    <property type="entry name" value="SUBTILASE_ASP"/>
    <property type="match status" value="1"/>
</dbReference>
<gene>
    <name evidence="8" type="ORF">GCM10009804_73380</name>
</gene>
<evidence type="ECO:0000256" key="1">
    <source>
        <dbReference type="ARBA" id="ARBA00011073"/>
    </source>
</evidence>
<dbReference type="InterPro" id="IPR015500">
    <property type="entry name" value="Peptidase_S8_subtilisin-rel"/>
</dbReference>
<dbReference type="PROSITE" id="PS51892">
    <property type="entry name" value="SUBTILASE"/>
    <property type="match status" value="1"/>
</dbReference>
<evidence type="ECO:0000313" key="8">
    <source>
        <dbReference type="EMBL" id="GAA1606672.1"/>
    </source>
</evidence>
<dbReference type="CDD" id="cd04077">
    <property type="entry name" value="Peptidases_S8_PCSK9_ProteinaseK_like"/>
    <property type="match status" value="1"/>
</dbReference>
<dbReference type="InterPro" id="IPR034193">
    <property type="entry name" value="PCSK9_ProteinaseK-like"/>
</dbReference>
<organism evidence="8 9">
    <name type="scientific">Kribbella hippodromi</name>
    <dbReference type="NCBI Taxonomy" id="434347"/>
    <lineage>
        <taxon>Bacteria</taxon>
        <taxon>Bacillati</taxon>
        <taxon>Actinomycetota</taxon>
        <taxon>Actinomycetes</taxon>
        <taxon>Propionibacteriales</taxon>
        <taxon>Kribbellaceae</taxon>
        <taxon>Kribbella</taxon>
    </lineage>
</organism>
<keyword evidence="2" id="KW-0645">Protease</keyword>
<dbReference type="Pfam" id="PF00082">
    <property type="entry name" value="Peptidase_S8"/>
    <property type="match status" value="1"/>
</dbReference>
<comment type="caution">
    <text evidence="5">Lacks conserved residue(s) required for the propagation of feature annotation.</text>
</comment>
<dbReference type="InterPro" id="IPR023827">
    <property type="entry name" value="Peptidase_S8_Asp-AS"/>
</dbReference>
<keyword evidence="4" id="KW-0720">Serine protease</keyword>
<dbReference type="InterPro" id="IPR036852">
    <property type="entry name" value="Peptidase_S8/S53_dom_sf"/>
</dbReference>
<protein>
    <recommendedName>
        <fullName evidence="7">Peptidase S8/S53 domain-containing protein</fullName>
    </recommendedName>
</protein>